<feature type="non-terminal residue" evidence="5">
    <location>
        <position position="1"/>
    </location>
</feature>
<dbReference type="GO" id="GO:0016757">
    <property type="term" value="F:glycosyltransferase activity"/>
    <property type="evidence" value="ECO:0007669"/>
    <property type="project" value="UniProtKB-KW"/>
</dbReference>
<evidence type="ECO:0000313" key="5">
    <source>
        <dbReference type="EMBL" id="SVE52247.1"/>
    </source>
</evidence>
<dbReference type="PANTHER" id="PTHR43179:SF12">
    <property type="entry name" value="GALACTOFURANOSYLTRANSFERASE GLFT2"/>
    <property type="match status" value="1"/>
</dbReference>
<accession>A0A383E5Z0</accession>
<evidence type="ECO:0000259" key="4">
    <source>
        <dbReference type="Pfam" id="PF00535"/>
    </source>
</evidence>
<dbReference type="PANTHER" id="PTHR43179">
    <property type="entry name" value="RHAMNOSYLTRANSFERASE WBBL"/>
    <property type="match status" value="1"/>
</dbReference>
<dbReference type="SUPFAM" id="SSF53448">
    <property type="entry name" value="Nucleotide-diphospho-sugar transferases"/>
    <property type="match status" value="1"/>
</dbReference>
<keyword evidence="2" id="KW-0328">Glycosyltransferase</keyword>
<sequence>NNDVEFIFLQLCENYGFAKANNIAYEYVNNLITFDYFWLLNNDTTILNSTLPALISYAKKHNNNILLSSLIYEGDDTTKLWFSGGVYNKYFAIGNHVDYEKFKASKYKFLSGCSLFIPVSVIDKIGLLNEDIFLYAEDLEFSIRATEKDIPLDVVDSSIVFHVGGASSVKRSYLAYYYMIRYTTSVIVNEHSRLLFLTIIPYHVIKIMYLFLFQSVPFSSLRGYIDGMIDAI</sequence>
<comment type="similarity">
    <text evidence="1">Belongs to the glycosyltransferase 2 family.</text>
</comment>
<dbReference type="InterPro" id="IPR029044">
    <property type="entry name" value="Nucleotide-diphossugar_trans"/>
</dbReference>
<evidence type="ECO:0000256" key="3">
    <source>
        <dbReference type="ARBA" id="ARBA00022679"/>
    </source>
</evidence>
<keyword evidence="3" id="KW-0808">Transferase</keyword>
<dbReference type="AlphaFoldDB" id="A0A383E5Z0"/>
<gene>
    <name evidence="5" type="ORF">METZ01_LOCUS505101</name>
</gene>
<name>A0A383E5Z0_9ZZZZ</name>
<dbReference type="InterPro" id="IPR001173">
    <property type="entry name" value="Glyco_trans_2-like"/>
</dbReference>
<dbReference type="EMBL" id="UINC01223171">
    <property type="protein sequence ID" value="SVE52247.1"/>
    <property type="molecule type" value="Genomic_DNA"/>
</dbReference>
<organism evidence="5">
    <name type="scientific">marine metagenome</name>
    <dbReference type="NCBI Taxonomy" id="408172"/>
    <lineage>
        <taxon>unclassified sequences</taxon>
        <taxon>metagenomes</taxon>
        <taxon>ecological metagenomes</taxon>
    </lineage>
</organism>
<feature type="non-terminal residue" evidence="5">
    <location>
        <position position="232"/>
    </location>
</feature>
<evidence type="ECO:0000256" key="1">
    <source>
        <dbReference type="ARBA" id="ARBA00006739"/>
    </source>
</evidence>
<reference evidence="5" key="1">
    <citation type="submission" date="2018-05" db="EMBL/GenBank/DDBJ databases">
        <authorList>
            <person name="Lanie J.A."/>
            <person name="Ng W.-L."/>
            <person name="Kazmierczak K.M."/>
            <person name="Andrzejewski T.M."/>
            <person name="Davidsen T.M."/>
            <person name="Wayne K.J."/>
            <person name="Tettelin H."/>
            <person name="Glass J.I."/>
            <person name="Rusch D."/>
            <person name="Podicherti R."/>
            <person name="Tsui H.-C.T."/>
            <person name="Winkler M.E."/>
        </authorList>
    </citation>
    <scope>NUCLEOTIDE SEQUENCE</scope>
</reference>
<protein>
    <recommendedName>
        <fullName evidence="4">Glycosyltransferase 2-like domain-containing protein</fullName>
    </recommendedName>
</protein>
<evidence type="ECO:0000256" key="2">
    <source>
        <dbReference type="ARBA" id="ARBA00022676"/>
    </source>
</evidence>
<dbReference type="Gene3D" id="3.90.550.10">
    <property type="entry name" value="Spore Coat Polysaccharide Biosynthesis Protein SpsA, Chain A"/>
    <property type="match status" value="1"/>
</dbReference>
<feature type="domain" description="Glycosyltransferase 2-like" evidence="4">
    <location>
        <begin position="6"/>
        <end position="125"/>
    </location>
</feature>
<dbReference type="Pfam" id="PF00535">
    <property type="entry name" value="Glycos_transf_2"/>
    <property type="match status" value="1"/>
</dbReference>
<proteinExistence type="inferred from homology"/>